<reference evidence="1" key="1">
    <citation type="submission" date="2020-02" db="EMBL/GenBank/DDBJ databases">
        <authorList>
            <person name="Meier V. D."/>
        </authorList>
    </citation>
    <scope>NUCLEOTIDE SEQUENCE</scope>
    <source>
        <strain evidence="1">AVDCRST_MAG74</strain>
    </source>
</reference>
<gene>
    <name evidence="1" type="ORF">AVDCRST_MAG74-1124</name>
</gene>
<keyword evidence="1" id="KW-0436">Ligase</keyword>
<protein>
    <submittedName>
        <fullName evidence="1">Acetyl-CoA synthetase</fullName>
        <ecNumber evidence="1">6.2.1.1</ecNumber>
    </submittedName>
</protein>
<proteinExistence type="predicted"/>
<dbReference type="SUPFAM" id="SSF56801">
    <property type="entry name" value="Acetyl-CoA synthetase-like"/>
    <property type="match status" value="1"/>
</dbReference>
<dbReference type="EC" id="6.2.1.1" evidence="1"/>
<name>A0A6J4NNY1_9BACT</name>
<evidence type="ECO:0000313" key="1">
    <source>
        <dbReference type="EMBL" id="CAA9393235.1"/>
    </source>
</evidence>
<dbReference type="Gene3D" id="3.40.50.12780">
    <property type="entry name" value="N-terminal domain of ligase-like"/>
    <property type="match status" value="1"/>
</dbReference>
<feature type="non-terminal residue" evidence="1">
    <location>
        <position position="41"/>
    </location>
</feature>
<organism evidence="1">
    <name type="scientific">uncultured Pyrinomonadaceae bacterium</name>
    <dbReference type="NCBI Taxonomy" id="2283094"/>
    <lineage>
        <taxon>Bacteria</taxon>
        <taxon>Pseudomonadati</taxon>
        <taxon>Acidobacteriota</taxon>
        <taxon>Blastocatellia</taxon>
        <taxon>Blastocatellales</taxon>
        <taxon>Pyrinomonadaceae</taxon>
        <taxon>environmental samples</taxon>
    </lineage>
</organism>
<accession>A0A6J4NNY1</accession>
<dbReference type="AlphaFoldDB" id="A0A6J4NNY1"/>
<dbReference type="EMBL" id="CADCUR010000093">
    <property type="protein sequence ID" value="CAA9393235.1"/>
    <property type="molecule type" value="Genomic_DNA"/>
</dbReference>
<sequence length="41" mass="4523">MKEQPAIIWEGEEGNTETLTHAKLFEQVKFCAAGLRANGFG</sequence>
<dbReference type="GO" id="GO:0003987">
    <property type="term" value="F:acetate-CoA ligase activity"/>
    <property type="evidence" value="ECO:0007669"/>
    <property type="project" value="UniProtKB-EC"/>
</dbReference>
<dbReference type="InterPro" id="IPR042099">
    <property type="entry name" value="ANL_N_sf"/>
</dbReference>